<gene>
    <name evidence="5" type="ORF">DXT99_12990</name>
</gene>
<dbReference type="InterPro" id="IPR001173">
    <property type="entry name" value="Glyco_trans_2-like"/>
</dbReference>
<dbReference type="PANTHER" id="PTHR43179">
    <property type="entry name" value="RHAMNOSYLTRANSFERASE WBBL"/>
    <property type="match status" value="1"/>
</dbReference>
<keyword evidence="3 5" id="KW-0808">Transferase</keyword>
<reference evidence="6" key="1">
    <citation type="submission" date="2018-08" db="EMBL/GenBank/DDBJ databases">
        <authorList>
            <person name="Liu Z.-W."/>
            <person name="Du Z.-J."/>
        </authorList>
    </citation>
    <scope>NUCLEOTIDE SEQUENCE [LARGE SCALE GENOMIC DNA]</scope>
    <source>
        <strain evidence="6">H4X</strain>
    </source>
</reference>
<dbReference type="GO" id="GO:0016757">
    <property type="term" value="F:glycosyltransferase activity"/>
    <property type="evidence" value="ECO:0007669"/>
    <property type="project" value="UniProtKB-KW"/>
</dbReference>
<dbReference type="Gene3D" id="3.90.550.10">
    <property type="entry name" value="Spore Coat Polysaccharide Biosynthesis Protein SpsA, Chain A"/>
    <property type="match status" value="1"/>
</dbReference>
<name>A0A3D8LBQ8_9BACT</name>
<dbReference type="PANTHER" id="PTHR43179:SF12">
    <property type="entry name" value="GALACTOFURANOSYLTRANSFERASE GLFT2"/>
    <property type="match status" value="1"/>
</dbReference>
<evidence type="ECO:0000259" key="4">
    <source>
        <dbReference type="Pfam" id="PF00535"/>
    </source>
</evidence>
<dbReference type="RefSeq" id="WP_115565981.1">
    <property type="nucleotide sequence ID" value="NZ_QRGR01000012.1"/>
</dbReference>
<dbReference type="AlphaFoldDB" id="A0A3D8LBQ8"/>
<feature type="domain" description="Glycosyltransferase 2-like" evidence="4">
    <location>
        <begin position="6"/>
        <end position="124"/>
    </location>
</feature>
<keyword evidence="2" id="KW-0328">Glycosyltransferase</keyword>
<comment type="similarity">
    <text evidence="1">Belongs to the glycosyltransferase 2 family.</text>
</comment>
<dbReference type="EMBL" id="QRGR01000012">
    <property type="protein sequence ID" value="RDV14869.1"/>
    <property type="molecule type" value="Genomic_DNA"/>
</dbReference>
<dbReference type="SUPFAM" id="SSF53448">
    <property type="entry name" value="Nucleotide-diphospho-sugar transferases"/>
    <property type="match status" value="1"/>
</dbReference>
<organism evidence="5 6">
    <name type="scientific">Pontibacter diazotrophicus</name>
    <dbReference type="NCBI Taxonomy" id="1400979"/>
    <lineage>
        <taxon>Bacteria</taxon>
        <taxon>Pseudomonadati</taxon>
        <taxon>Bacteroidota</taxon>
        <taxon>Cytophagia</taxon>
        <taxon>Cytophagales</taxon>
        <taxon>Hymenobacteraceae</taxon>
        <taxon>Pontibacter</taxon>
    </lineage>
</organism>
<sequence length="302" mass="34392">MAEKVSVIIVTYNGIKWIDKCVGFLRNSTIPVTPIIVDNCSTDGTTSLIELTYPEVILIKSDVNLGFGKGNNIGLQKALTLGCDYFFLLNQDAWIESNTVEELILAHQNNLNYGILSPVHLNGLGDKLDFAFSHHISATNTPNLLSDLYFSRPKQIYESKFINAAAWLISRSCLEAVGLFDPIFPHYGEDDDYAFRTLSLGYKIGVVPKVKIYHDRNETNNSNLNLNVQRSYIRSLLKIKNSGGLFWGRFIYALKTDIDTFFTFLMYRRFKEARVKVVVIFRLVKNLKQIHKSYLLTNKSIK</sequence>
<keyword evidence="6" id="KW-1185">Reference proteome</keyword>
<dbReference type="CDD" id="cd04186">
    <property type="entry name" value="GT_2_like_c"/>
    <property type="match status" value="1"/>
</dbReference>
<protein>
    <submittedName>
        <fullName evidence="5">Glycosyltransferase family 2 protein</fullName>
    </submittedName>
</protein>
<dbReference type="OrthoDB" id="9771846at2"/>
<dbReference type="InterPro" id="IPR029044">
    <property type="entry name" value="Nucleotide-diphossugar_trans"/>
</dbReference>
<evidence type="ECO:0000313" key="6">
    <source>
        <dbReference type="Proteomes" id="UP000256708"/>
    </source>
</evidence>
<dbReference type="Proteomes" id="UP000256708">
    <property type="component" value="Unassembled WGS sequence"/>
</dbReference>
<evidence type="ECO:0000256" key="3">
    <source>
        <dbReference type="ARBA" id="ARBA00022679"/>
    </source>
</evidence>
<evidence type="ECO:0000256" key="2">
    <source>
        <dbReference type="ARBA" id="ARBA00022676"/>
    </source>
</evidence>
<comment type="caution">
    <text evidence="5">The sequence shown here is derived from an EMBL/GenBank/DDBJ whole genome shotgun (WGS) entry which is preliminary data.</text>
</comment>
<dbReference type="Pfam" id="PF00535">
    <property type="entry name" value="Glycos_transf_2"/>
    <property type="match status" value="1"/>
</dbReference>
<evidence type="ECO:0000313" key="5">
    <source>
        <dbReference type="EMBL" id="RDV14869.1"/>
    </source>
</evidence>
<proteinExistence type="inferred from homology"/>
<accession>A0A3D8LBQ8</accession>
<evidence type="ECO:0000256" key="1">
    <source>
        <dbReference type="ARBA" id="ARBA00006739"/>
    </source>
</evidence>